<dbReference type="RefSeq" id="WP_248956984.1">
    <property type="nucleotide sequence ID" value="NZ_JAKIKU010000018.1"/>
</dbReference>
<evidence type="ECO:0000256" key="8">
    <source>
        <dbReference type="SAM" id="MobiDB-lite"/>
    </source>
</evidence>
<evidence type="ECO:0000256" key="7">
    <source>
        <dbReference type="PROSITE-ProRule" id="PRU01360"/>
    </source>
</evidence>
<dbReference type="InterPro" id="IPR036942">
    <property type="entry name" value="Beta-barrel_TonB_sf"/>
</dbReference>
<feature type="chain" id="PRO_5046505886" evidence="9">
    <location>
        <begin position="26"/>
        <end position="1070"/>
    </location>
</feature>
<gene>
    <name evidence="12" type="ORF">L2737_20840</name>
</gene>
<keyword evidence="13" id="KW-1185">Reference proteome</keyword>
<dbReference type="EMBL" id="JAKIKU010000018">
    <property type="protein sequence ID" value="MCL1047751.1"/>
    <property type="molecule type" value="Genomic_DNA"/>
</dbReference>
<organism evidence="12 13">
    <name type="scientific">Shewanella electrodiphila</name>
    <dbReference type="NCBI Taxonomy" id="934143"/>
    <lineage>
        <taxon>Bacteria</taxon>
        <taxon>Pseudomonadati</taxon>
        <taxon>Pseudomonadota</taxon>
        <taxon>Gammaproteobacteria</taxon>
        <taxon>Alteromonadales</taxon>
        <taxon>Shewanellaceae</taxon>
        <taxon>Shewanella</taxon>
    </lineage>
</organism>
<dbReference type="PROSITE" id="PS52016">
    <property type="entry name" value="TONB_DEPENDENT_REC_3"/>
    <property type="match status" value="1"/>
</dbReference>
<dbReference type="SUPFAM" id="SSF56935">
    <property type="entry name" value="Porins"/>
    <property type="match status" value="1"/>
</dbReference>
<keyword evidence="2 7" id="KW-0813">Transport</keyword>
<keyword evidence="5 7" id="KW-0472">Membrane</keyword>
<reference evidence="12 13" key="1">
    <citation type="submission" date="2022-01" db="EMBL/GenBank/DDBJ databases">
        <title>Whole genome-based taxonomy of the Shewanellaceae.</title>
        <authorList>
            <person name="Martin-Rodriguez A.J."/>
        </authorList>
    </citation>
    <scope>NUCLEOTIDE SEQUENCE [LARGE SCALE GENOMIC DNA]</scope>
    <source>
        <strain evidence="12 13">DSM 24955</strain>
    </source>
</reference>
<dbReference type="Pfam" id="PF13620">
    <property type="entry name" value="CarboxypepD_reg"/>
    <property type="match status" value="1"/>
</dbReference>
<dbReference type="PANTHER" id="PTHR30069">
    <property type="entry name" value="TONB-DEPENDENT OUTER MEMBRANE RECEPTOR"/>
    <property type="match status" value="1"/>
</dbReference>
<feature type="domain" description="TonB-dependent transporter Oar-like beta-barrel" evidence="11">
    <location>
        <begin position="240"/>
        <end position="311"/>
    </location>
</feature>
<dbReference type="Proteomes" id="UP001202134">
    <property type="component" value="Unassembled WGS sequence"/>
</dbReference>
<keyword evidence="9" id="KW-0732">Signal</keyword>
<dbReference type="InterPro" id="IPR008969">
    <property type="entry name" value="CarboxyPept-like_regulatory"/>
</dbReference>
<keyword evidence="4 7" id="KW-0812">Transmembrane</keyword>
<name>A0ABT0KV90_9GAMM</name>
<feature type="signal peptide" evidence="9">
    <location>
        <begin position="1"/>
        <end position="25"/>
    </location>
</feature>
<evidence type="ECO:0000313" key="12">
    <source>
        <dbReference type="EMBL" id="MCL1047751.1"/>
    </source>
</evidence>
<evidence type="ECO:0000259" key="10">
    <source>
        <dbReference type="Pfam" id="PF07715"/>
    </source>
</evidence>
<dbReference type="InterPro" id="IPR012910">
    <property type="entry name" value="Plug_dom"/>
</dbReference>
<evidence type="ECO:0000256" key="6">
    <source>
        <dbReference type="ARBA" id="ARBA00023237"/>
    </source>
</evidence>
<proteinExistence type="inferred from homology"/>
<evidence type="ECO:0000259" key="11">
    <source>
        <dbReference type="Pfam" id="PF25183"/>
    </source>
</evidence>
<keyword evidence="12" id="KW-0675">Receptor</keyword>
<protein>
    <submittedName>
        <fullName evidence="12">TonB-dependent receptor</fullName>
    </submittedName>
</protein>
<comment type="subcellular location">
    <subcellularLocation>
        <location evidence="1 7">Cell outer membrane</location>
        <topology evidence="1 7">Multi-pass membrane protein</topology>
    </subcellularLocation>
</comment>
<dbReference type="Pfam" id="PF25183">
    <property type="entry name" value="OMP_b-brl_4"/>
    <property type="match status" value="2"/>
</dbReference>
<evidence type="ECO:0000256" key="1">
    <source>
        <dbReference type="ARBA" id="ARBA00004571"/>
    </source>
</evidence>
<dbReference type="Pfam" id="PF07715">
    <property type="entry name" value="Plug"/>
    <property type="match status" value="1"/>
</dbReference>
<evidence type="ECO:0000256" key="9">
    <source>
        <dbReference type="SAM" id="SignalP"/>
    </source>
</evidence>
<dbReference type="PANTHER" id="PTHR30069:SF46">
    <property type="entry name" value="OAR PROTEIN"/>
    <property type="match status" value="1"/>
</dbReference>
<sequence>MLNNKISRLALATCFAMGVSLPAMAADTASNIRGQIVGPQGNAVTDATITIIHEPTGTVTEVSVGAEGQFLARGLRVGGPYLIKVDSGKFADDIEQDLYLNVGETLRFNRTLQSAADMERIGVVGNASYYRSAGANSEFGAKEIANAPGISRDLKDVLRQNPMAVVGTDGISMSVAGMNPRFNTFVVDGISQNDDFGLNSNGYPTQRSPISIDAVESVALNVSPYTARLGGFTGAQINAVTKSGTNEVSGTVFYEMTNDSMAGEGLTRADEDGVREKVEQKFEEKTFGGTIGFPIIKDKLFFFGSYESFDAPKSAEWGPEGAGFGNNSDITEAELQRVRDAAASIYGLENIGAYDKTPQEEDKKILAKIDWNINDDHRASFTYQNTKGNLTNNLASNSSSIKLSSTWYNKEEILETYAANLYSDWTEDFSTEIKVAYKDTTSNSNTIDDLGIGQVEVQTYWFPNADEPWKSFGSGDKVTFGTDKSRQANELNNQNLEMRFVGDYYLGDHEIGFGVQYNKIEVFNLFAQNVSGNWSFKSIEDFEQAIVDDFFYSNAKSGNPTDVAAEFNMSTLALFAEDTWNINDDLEMTFGLRYETISMSDSPALNDNFVERYGFANNATFDGKDIWLPRIGLTYILSDDVKLRGGVGRYSGGSPTVWMSNSFSNDGNSLLTYNDGWNDAWGTPDFGDVPSDAQDGLVGGDGNTNSLDPDFDLPSDWRASIGFDSTWDFGALGQDWFFGGEFLYIQKENDVAWVDLARREVKTDDSGRVIYETWDPLANNGVGGNTDRYDLMLTNAEEDGTSKTLSFTLAKSWDMGLNMRASYAYNSVDEGNQGSSSTATSNYQYTPVQSDRNGTSMGPGYYETPHRFTVSLGYETEFVAGYASSFNMFYEAREGNPLTWVLGSYKDGGFGDQSAFYGSSYYLPYIPTDADDPLVEYNGLTYEEFKKAIDEIGLSKYAGGIAGKGTSNQPWVHQLDFRFTQELPGFMDGHKGILYFDVKNVLNLMNDDWGRVETQSYGSKKLVDHNYNPETGVYSYSVPYGQDGLETDNYNSYDVNKSTWQLKVGVKYKF</sequence>
<feature type="region of interest" description="Disordered" evidence="8">
    <location>
        <begin position="830"/>
        <end position="854"/>
    </location>
</feature>
<evidence type="ECO:0000256" key="5">
    <source>
        <dbReference type="ARBA" id="ARBA00023136"/>
    </source>
</evidence>
<keyword evidence="6 7" id="KW-0998">Cell outer membrane</keyword>
<dbReference type="InterPro" id="IPR039426">
    <property type="entry name" value="TonB-dep_rcpt-like"/>
</dbReference>
<evidence type="ECO:0000313" key="13">
    <source>
        <dbReference type="Proteomes" id="UP001202134"/>
    </source>
</evidence>
<evidence type="ECO:0000256" key="2">
    <source>
        <dbReference type="ARBA" id="ARBA00022448"/>
    </source>
</evidence>
<evidence type="ECO:0000256" key="3">
    <source>
        <dbReference type="ARBA" id="ARBA00022452"/>
    </source>
</evidence>
<comment type="similarity">
    <text evidence="7">Belongs to the TonB-dependent receptor family.</text>
</comment>
<evidence type="ECO:0000256" key="4">
    <source>
        <dbReference type="ARBA" id="ARBA00022692"/>
    </source>
</evidence>
<keyword evidence="3 7" id="KW-1134">Transmembrane beta strand</keyword>
<comment type="caution">
    <text evidence="12">The sequence shown here is derived from an EMBL/GenBank/DDBJ whole genome shotgun (WGS) entry which is preliminary data.</text>
</comment>
<feature type="domain" description="TonB-dependent transporter Oar-like beta-barrel" evidence="11">
    <location>
        <begin position="339"/>
        <end position="1004"/>
    </location>
</feature>
<dbReference type="InterPro" id="IPR057601">
    <property type="entry name" value="Oar-like_b-barrel"/>
</dbReference>
<dbReference type="SUPFAM" id="SSF49464">
    <property type="entry name" value="Carboxypeptidase regulatory domain-like"/>
    <property type="match status" value="1"/>
</dbReference>
<dbReference type="Gene3D" id="2.40.170.20">
    <property type="entry name" value="TonB-dependent receptor, beta-barrel domain"/>
    <property type="match status" value="1"/>
</dbReference>
<feature type="domain" description="TonB-dependent receptor plug" evidence="10">
    <location>
        <begin position="133"/>
        <end position="231"/>
    </location>
</feature>
<accession>A0ABT0KV90</accession>